<dbReference type="Proteomes" id="UP001172159">
    <property type="component" value="Unassembled WGS sequence"/>
</dbReference>
<evidence type="ECO:0000256" key="1">
    <source>
        <dbReference type="SAM" id="MobiDB-lite"/>
    </source>
</evidence>
<feature type="region of interest" description="Disordered" evidence="1">
    <location>
        <begin position="274"/>
        <end position="311"/>
    </location>
</feature>
<evidence type="ECO:0000313" key="2">
    <source>
        <dbReference type="EMBL" id="KAK0729401.1"/>
    </source>
</evidence>
<sequence>MHISRSITRPSPLRYSQTYTHGPTSQTNWPVAETVELANAAVRGLERQHTEGYAARAPRGGSEFQRHREIESARPDVYTSGPHRGYQPGRILAPVFPLPSINRPHDIPLSSADRRQVKSLYRIITETDYQGNFETYFRRPIPHQSVPVWPHPPASLGSPAPNPYDRQHQKTVANASQLLPPPPTQPSGYAEHSFRRHPSHDAIHNDARILDLVRRAWSTDNDVRTLRRFQGDSAILTLFWDVFNLYCSQNSIHDAPNTTNWFVDKKRDMDFEQERARRRELQKERDSEREAHKQRMQPYGVRNRDFGNPPY</sequence>
<feature type="compositionally biased region" description="Basic and acidic residues" evidence="1">
    <location>
        <begin position="274"/>
        <end position="293"/>
    </location>
</feature>
<comment type="caution">
    <text evidence="2">The sequence shown here is derived from an EMBL/GenBank/DDBJ whole genome shotgun (WGS) entry which is preliminary data.</text>
</comment>
<proteinExistence type="predicted"/>
<dbReference type="EMBL" id="JAUKTV010000009">
    <property type="protein sequence ID" value="KAK0729401.1"/>
    <property type="molecule type" value="Genomic_DNA"/>
</dbReference>
<feature type="region of interest" description="Disordered" evidence="1">
    <location>
        <begin position="47"/>
        <end position="67"/>
    </location>
</feature>
<keyword evidence="3" id="KW-1185">Reference proteome</keyword>
<gene>
    <name evidence="2" type="ORF">B0T21DRAFT_292042</name>
</gene>
<organism evidence="2 3">
    <name type="scientific">Apiosordaria backusii</name>
    <dbReference type="NCBI Taxonomy" id="314023"/>
    <lineage>
        <taxon>Eukaryota</taxon>
        <taxon>Fungi</taxon>
        <taxon>Dikarya</taxon>
        <taxon>Ascomycota</taxon>
        <taxon>Pezizomycotina</taxon>
        <taxon>Sordariomycetes</taxon>
        <taxon>Sordariomycetidae</taxon>
        <taxon>Sordariales</taxon>
        <taxon>Lasiosphaeriaceae</taxon>
        <taxon>Apiosordaria</taxon>
    </lineage>
</organism>
<name>A0AA40B833_9PEZI</name>
<reference evidence="2" key="1">
    <citation type="submission" date="2023-06" db="EMBL/GenBank/DDBJ databases">
        <title>Genome-scale phylogeny and comparative genomics of the fungal order Sordariales.</title>
        <authorList>
            <consortium name="Lawrence Berkeley National Laboratory"/>
            <person name="Hensen N."/>
            <person name="Bonometti L."/>
            <person name="Westerberg I."/>
            <person name="Brannstrom I.O."/>
            <person name="Guillou S."/>
            <person name="Cros-Aarteil S."/>
            <person name="Calhoun S."/>
            <person name="Haridas S."/>
            <person name="Kuo A."/>
            <person name="Mondo S."/>
            <person name="Pangilinan J."/>
            <person name="Riley R."/>
            <person name="Labutti K."/>
            <person name="Andreopoulos B."/>
            <person name="Lipzen A."/>
            <person name="Chen C."/>
            <person name="Yanf M."/>
            <person name="Daum C."/>
            <person name="Ng V."/>
            <person name="Clum A."/>
            <person name="Steindorff A."/>
            <person name="Ohm R."/>
            <person name="Martin F."/>
            <person name="Silar P."/>
            <person name="Natvig D."/>
            <person name="Lalanne C."/>
            <person name="Gautier V."/>
            <person name="Ament-Velasquez S.L."/>
            <person name="Kruys A."/>
            <person name="Hutchinson M.I."/>
            <person name="Powell A.J."/>
            <person name="Barry K."/>
            <person name="Miller A.N."/>
            <person name="Grigoriev I.V."/>
            <person name="Debuchy R."/>
            <person name="Gladieux P."/>
            <person name="Thoren M.H."/>
            <person name="Johannesson H."/>
        </authorList>
    </citation>
    <scope>NUCLEOTIDE SEQUENCE</scope>
    <source>
        <strain evidence="2">CBS 540.89</strain>
    </source>
</reference>
<accession>A0AA40B833</accession>
<dbReference type="AlphaFoldDB" id="A0AA40B833"/>
<feature type="region of interest" description="Disordered" evidence="1">
    <location>
        <begin position="1"/>
        <end position="27"/>
    </location>
</feature>
<protein>
    <submittedName>
        <fullName evidence="2">Uncharacterized protein</fullName>
    </submittedName>
</protein>
<evidence type="ECO:0000313" key="3">
    <source>
        <dbReference type="Proteomes" id="UP001172159"/>
    </source>
</evidence>
<feature type="region of interest" description="Disordered" evidence="1">
    <location>
        <begin position="148"/>
        <end position="167"/>
    </location>
</feature>